<organism evidence="1">
    <name type="scientific">Methanosarcina mazei</name>
    <name type="common">Methanosarcina frisia</name>
    <dbReference type="NCBI Taxonomy" id="2209"/>
    <lineage>
        <taxon>Archaea</taxon>
        <taxon>Methanobacteriati</taxon>
        <taxon>Methanobacteriota</taxon>
        <taxon>Stenosarchaea group</taxon>
        <taxon>Methanomicrobia</taxon>
        <taxon>Methanosarcinales</taxon>
        <taxon>Methanosarcinaceae</taxon>
        <taxon>Methanosarcina</taxon>
    </lineage>
</organism>
<evidence type="ECO:0008006" key="2">
    <source>
        <dbReference type="Google" id="ProtNLM"/>
    </source>
</evidence>
<dbReference type="InterPro" id="IPR024078">
    <property type="entry name" value="LmbE-like_dom_sf"/>
</dbReference>
<comment type="caution">
    <text evidence="1">The sequence shown here is derived from an EMBL/GenBank/DDBJ whole genome shotgun (WGS) entry which is preliminary data.</text>
</comment>
<dbReference type="Gene3D" id="3.40.50.10320">
    <property type="entry name" value="LmbE-like"/>
    <property type="match status" value="1"/>
</dbReference>
<proteinExistence type="predicted"/>
<reference evidence="1" key="1">
    <citation type="journal article" date="2015" name="ISME J.">
        <title>Genomic and phenotypic differentiation among Methanosarcina mazei populations from Columbia River sediment.</title>
        <authorList>
            <person name="Youngblut N.D."/>
            <person name="Wirth J.S."/>
            <person name="Henriksen J.R."/>
            <person name="Smith M."/>
            <person name="Simon H."/>
            <person name="Metcalf W.W."/>
            <person name="Whitaker R.J."/>
        </authorList>
    </citation>
    <scope>NUCLEOTIDE SEQUENCE [LARGE SCALE GENOMIC DNA]</scope>
    <source>
        <strain evidence="1">3.H.A.1A.1</strain>
    </source>
</reference>
<protein>
    <recommendedName>
        <fullName evidence="2">PIG-L family deacetylase</fullName>
    </recommendedName>
</protein>
<dbReference type="PANTHER" id="PTHR12993">
    <property type="entry name" value="N-ACETYLGLUCOSAMINYL-PHOSPHATIDYLINOSITOL DE-N-ACETYLASE-RELATED"/>
    <property type="match status" value="1"/>
</dbReference>
<dbReference type="AlphaFoldDB" id="A0A0F8HEA5"/>
<dbReference type="Pfam" id="PF02585">
    <property type="entry name" value="PIG-L"/>
    <property type="match status" value="1"/>
</dbReference>
<dbReference type="InterPro" id="IPR003737">
    <property type="entry name" value="GlcNAc_PI_deacetylase-related"/>
</dbReference>
<gene>
    <name evidence="1" type="ORF">DU43_01675</name>
</gene>
<dbReference type="PATRIC" id="fig|2209.69.peg.386"/>
<evidence type="ECO:0000313" key="1">
    <source>
        <dbReference type="EMBL" id="KKG76017.1"/>
    </source>
</evidence>
<dbReference type="PANTHER" id="PTHR12993:SF11">
    <property type="entry name" value="N-ACETYLGLUCOSAMINYL-PHOSPHATIDYLINOSITOL DE-N-ACETYLASE"/>
    <property type="match status" value="1"/>
</dbReference>
<accession>A0A0F8HEA5</accession>
<name>A0A0F8HEA5_METMZ</name>
<dbReference type="SUPFAM" id="SSF102588">
    <property type="entry name" value="LmbE-like"/>
    <property type="match status" value="1"/>
</dbReference>
<sequence>MEITHTVLAMGAHPDDMELEAGGTLAKFAKKGYDVYLLILTSGGYTDINGKTYVDEELRNEAREATKILGIKDVMFLSYPTKDLPANGEAISKVDSIVDKLRPDVFISHHPFDSHQDHKSAADIMFAVSRQGRVKNVFSASTLPYRPNVFAFRPQFYVDITETLETKLNAIRAYKTQYTKFGSEVLIEHVKGMAKTYGWAMGYEYAECFEVIRMDDSLWV</sequence>
<dbReference type="GO" id="GO:0016811">
    <property type="term" value="F:hydrolase activity, acting on carbon-nitrogen (but not peptide) bonds, in linear amides"/>
    <property type="evidence" value="ECO:0007669"/>
    <property type="project" value="TreeGrafter"/>
</dbReference>
<dbReference type="EMBL" id="JJPM01000129">
    <property type="protein sequence ID" value="KKG76017.1"/>
    <property type="molecule type" value="Genomic_DNA"/>
</dbReference>